<gene>
    <name evidence="5" type="ORF">K6753_12225</name>
</gene>
<dbReference type="CDD" id="cd06445">
    <property type="entry name" value="ATase"/>
    <property type="match status" value="1"/>
</dbReference>
<dbReference type="InterPro" id="IPR036631">
    <property type="entry name" value="MGMT_N_sf"/>
</dbReference>
<evidence type="ECO:0000256" key="2">
    <source>
        <dbReference type="HAMAP-Rule" id="MF_00772"/>
    </source>
</evidence>
<evidence type="ECO:0000259" key="4">
    <source>
        <dbReference type="Pfam" id="PF02870"/>
    </source>
</evidence>
<accession>A0ABS7T8S0</accession>
<dbReference type="PANTHER" id="PTHR10815:SF5">
    <property type="entry name" value="METHYLATED-DNA--PROTEIN-CYSTEINE METHYLTRANSFERASE"/>
    <property type="match status" value="1"/>
</dbReference>
<organism evidence="5 6">
    <name type="scientific">Novilysobacter selenitireducens</name>
    <dbReference type="NCBI Taxonomy" id="2872639"/>
    <lineage>
        <taxon>Bacteria</taxon>
        <taxon>Pseudomonadati</taxon>
        <taxon>Pseudomonadota</taxon>
        <taxon>Gammaproteobacteria</taxon>
        <taxon>Lysobacterales</taxon>
        <taxon>Lysobacteraceae</taxon>
        <taxon>Novilysobacter</taxon>
    </lineage>
</organism>
<dbReference type="SUPFAM" id="SSF53155">
    <property type="entry name" value="Methylated DNA-protein cysteine methyltransferase domain"/>
    <property type="match status" value="1"/>
</dbReference>
<keyword evidence="2 5" id="KW-0808">Transferase</keyword>
<comment type="catalytic activity">
    <reaction evidence="2">
        <text>a 6-O-methyl-2'-deoxyguanosine in DNA + L-cysteinyl-[protein] = S-methyl-L-cysteinyl-[protein] + a 2'-deoxyguanosine in DNA</text>
        <dbReference type="Rhea" id="RHEA:24000"/>
        <dbReference type="Rhea" id="RHEA-COMP:10131"/>
        <dbReference type="Rhea" id="RHEA-COMP:10132"/>
        <dbReference type="Rhea" id="RHEA-COMP:11367"/>
        <dbReference type="Rhea" id="RHEA-COMP:11368"/>
        <dbReference type="ChEBI" id="CHEBI:29950"/>
        <dbReference type="ChEBI" id="CHEBI:82612"/>
        <dbReference type="ChEBI" id="CHEBI:85445"/>
        <dbReference type="ChEBI" id="CHEBI:85448"/>
        <dbReference type="EC" id="2.1.1.63"/>
    </reaction>
</comment>
<keyword evidence="1 2" id="KW-0227">DNA damage</keyword>
<comment type="caution">
    <text evidence="5">The sequence shown here is derived from an EMBL/GenBank/DDBJ whole genome shotgun (WGS) entry which is preliminary data.</text>
</comment>
<proteinExistence type="inferred from homology"/>
<dbReference type="InterPro" id="IPR036388">
    <property type="entry name" value="WH-like_DNA-bd_sf"/>
</dbReference>
<dbReference type="PANTHER" id="PTHR10815">
    <property type="entry name" value="METHYLATED-DNA--PROTEIN-CYSTEINE METHYLTRANSFERASE"/>
    <property type="match status" value="1"/>
</dbReference>
<dbReference type="HAMAP" id="MF_00772">
    <property type="entry name" value="OGT"/>
    <property type="match status" value="1"/>
</dbReference>
<evidence type="ECO:0000313" key="5">
    <source>
        <dbReference type="EMBL" id="MBZ4040296.1"/>
    </source>
</evidence>
<comment type="catalytic activity">
    <reaction evidence="2">
        <text>a 4-O-methyl-thymidine in DNA + L-cysteinyl-[protein] = a thymidine in DNA + S-methyl-L-cysteinyl-[protein]</text>
        <dbReference type="Rhea" id="RHEA:53428"/>
        <dbReference type="Rhea" id="RHEA-COMP:10131"/>
        <dbReference type="Rhea" id="RHEA-COMP:10132"/>
        <dbReference type="Rhea" id="RHEA-COMP:13555"/>
        <dbReference type="Rhea" id="RHEA-COMP:13556"/>
        <dbReference type="ChEBI" id="CHEBI:29950"/>
        <dbReference type="ChEBI" id="CHEBI:82612"/>
        <dbReference type="ChEBI" id="CHEBI:137386"/>
        <dbReference type="ChEBI" id="CHEBI:137387"/>
        <dbReference type="EC" id="2.1.1.63"/>
    </reaction>
</comment>
<dbReference type="SUPFAM" id="SSF46767">
    <property type="entry name" value="Methylated DNA-protein cysteine methyltransferase, C-terminal domain"/>
    <property type="match status" value="1"/>
</dbReference>
<protein>
    <recommendedName>
        <fullName evidence="2">Methylated-DNA--protein-cysteine methyltransferase</fullName>
        <ecNumber evidence="2">2.1.1.63</ecNumber>
    </recommendedName>
    <alternativeName>
        <fullName evidence="2">6-O-methylguanine-DNA methyltransferase</fullName>
        <shortName evidence="2">MGMT</shortName>
    </alternativeName>
    <alternativeName>
        <fullName evidence="2">O-6-methylguanine-DNA-alkyltransferase</fullName>
    </alternativeName>
</protein>
<dbReference type="Gene3D" id="1.10.10.10">
    <property type="entry name" value="Winged helix-like DNA-binding domain superfamily/Winged helix DNA-binding domain"/>
    <property type="match status" value="1"/>
</dbReference>
<dbReference type="NCBIfam" id="TIGR00589">
    <property type="entry name" value="ogt"/>
    <property type="match status" value="1"/>
</dbReference>
<comment type="miscellaneous">
    <text evidence="2">This enzyme catalyzes only one turnover and therefore is not strictly catalytic. According to one definition, an enzyme is a biocatalyst that acts repeatedly and over many reaction cycles.</text>
</comment>
<keyword evidence="6" id="KW-1185">Reference proteome</keyword>
<feature type="domain" description="Methylated-DNA-[protein]-cysteine S-methyltransferase DNA binding" evidence="3">
    <location>
        <begin position="78"/>
        <end position="158"/>
    </location>
</feature>
<keyword evidence="2 5" id="KW-0489">Methyltransferase</keyword>
<dbReference type="Gene3D" id="3.30.160.70">
    <property type="entry name" value="Methylated DNA-protein cysteine methyltransferase domain"/>
    <property type="match status" value="1"/>
</dbReference>
<dbReference type="Pfam" id="PF01035">
    <property type="entry name" value="DNA_binding_1"/>
    <property type="match status" value="1"/>
</dbReference>
<dbReference type="InterPro" id="IPR036217">
    <property type="entry name" value="MethylDNA_cys_MeTrfase_DNAb"/>
</dbReference>
<feature type="active site" description="Nucleophile; methyl group acceptor" evidence="2">
    <location>
        <position position="129"/>
    </location>
</feature>
<dbReference type="InterPro" id="IPR023546">
    <property type="entry name" value="MGMT"/>
</dbReference>
<dbReference type="RefSeq" id="WP_223676749.1">
    <property type="nucleotide sequence ID" value="NZ_JAINZW010000006.1"/>
</dbReference>
<keyword evidence="2" id="KW-0963">Cytoplasm</keyword>
<dbReference type="EC" id="2.1.1.63" evidence="2"/>
<dbReference type="InterPro" id="IPR008332">
    <property type="entry name" value="MethylG_MeTrfase_N"/>
</dbReference>
<comment type="similarity">
    <text evidence="2">Belongs to the MGMT family.</text>
</comment>
<evidence type="ECO:0000313" key="6">
    <source>
        <dbReference type="Proteomes" id="UP001430954"/>
    </source>
</evidence>
<feature type="domain" description="Methylguanine DNA methyltransferase ribonuclease-like" evidence="4">
    <location>
        <begin position="5"/>
        <end position="74"/>
    </location>
</feature>
<evidence type="ECO:0000259" key="3">
    <source>
        <dbReference type="Pfam" id="PF01035"/>
    </source>
</evidence>
<sequence length="173" mass="18524">MSTTWTHIDSPVGPLLLAADDAGLRAIEFRDNRHPVKRDGDWQAGTHPVIDNAAAQLREYFAGTRRTFDLPLAPRGTAFQRAVWDALDAIPYGETWSYAQLARRIGNPAAMRAVGAANGRNPLPIVRPCHRVIGADGALTGFGGGLPTKRFLLELEGALPKAGVAATDLFATA</sequence>
<dbReference type="GO" id="GO:0032259">
    <property type="term" value="P:methylation"/>
    <property type="evidence" value="ECO:0007669"/>
    <property type="project" value="UniProtKB-KW"/>
</dbReference>
<comment type="subcellular location">
    <subcellularLocation>
        <location evidence="2">Cytoplasm</location>
    </subcellularLocation>
</comment>
<keyword evidence="2" id="KW-0234">DNA repair</keyword>
<name>A0ABS7T8S0_9GAMM</name>
<dbReference type="GO" id="GO:0003908">
    <property type="term" value="F:methylated-DNA-[protein]-cysteine S-methyltransferase activity"/>
    <property type="evidence" value="ECO:0007669"/>
    <property type="project" value="UniProtKB-EC"/>
</dbReference>
<dbReference type="Pfam" id="PF02870">
    <property type="entry name" value="Methyltransf_1N"/>
    <property type="match status" value="1"/>
</dbReference>
<dbReference type="InterPro" id="IPR014048">
    <property type="entry name" value="MethylDNA_cys_MeTrfase_DNA-bd"/>
</dbReference>
<reference evidence="5 6" key="1">
    <citation type="submission" date="2021-09" db="EMBL/GenBank/DDBJ databases">
        <title>Lysobacter sp. 13A isolated from the river sediment.</title>
        <authorList>
            <person name="Liu H."/>
            <person name="Li S."/>
            <person name="Mao S."/>
        </authorList>
    </citation>
    <scope>NUCLEOTIDE SEQUENCE [LARGE SCALE GENOMIC DNA]</scope>
    <source>
        <strain evidence="5 6">13A</strain>
    </source>
</reference>
<comment type="function">
    <text evidence="2">Involved in the cellular defense against the biological effects of O6-methylguanine (O6-MeG) and O4-methylthymine (O4-MeT) in DNA. Repairs the methylated nucleobase in DNA by stoichiometrically transferring the methyl group to a cysteine residue in the enzyme. This is a suicide reaction: the enzyme is irreversibly inactivated.</text>
</comment>
<dbReference type="Proteomes" id="UP001430954">
    <property type="component" value="Unassembled WGS sequence"/>
</dbReference>
<dbReference type="EMBL" id="JAINZW010000006">
    <property type="protein sequence ID" value="MBZ4040296.1"/>
    <property type="molecule type" value="Genomic_DNA"/>
</dbReference>
<evidence type="ECO:0000256" key="1">
    <source>
        <dbReference type="ARBA" id="ARBA00022763"/>
    </source>
</evidence>